<keyword evidence="2" id="KW-0812">Transmembrane</keyword>
<reference evidence="3 4" key="1">
    <citation type="submission" date="2024-10" db="EMBL/GenBank/DDBJ databases">
        <authorList>
            <person name="Kim D."/>
        </authorList>
    </citation>
    <scope>NUCLEOTIDE SEQUENCE [LARGE SCALE GENOMIC DNA]</scope>
    <source>
        <strain evidence="3">Taebaek</strain>
    </source>
</reference>
<comment type="caution">
    <text evidence="3">The sequence shown here is derived from an EMBL/GenBank/DDBJ whole genome shotgun (WGS) entry which is preliminary data.</text>
</comment>
<dbReference type="Proteomes" id="UP001620645">
    <property type="component" value="Unassembled WGS sequence"/>
</dbReference>
<evidence type="ECO:0000313" key="4">
    <source>
        <dbReference type="Proteomes" id="UP001620645"/>
    </source>
</evidence>
<gene>
    <name evidence="3" type="ORF">niasHS_002831</name>
</gene>
<dbReference type="EMBL" id="JBICCN010000056">
    <property type="protein sequence ID" value="KAL3097115.1"/>
    <property type="molecule type" value="Genomic_DNA"/>
</dbReference>
<protein>
    <submittedName>
        <fullName evidence="3">Uncharacterized protein</fullName>
    </submittedName>
</protein>
<accession>A0ABD2K2K0</accession>
<evidence type="ECO:0000313" key="3">
    <source>
        <dbReference type="EMBL" id="KAL3097115.1"/>
    </source>
</evidence>
<dbReference type="AlphaFoldDB" id="A0ABD2K2K0"/>
<evidence type="ECO:0000256" key="2">
    <source>
        <dbReference type="SAM" id="Phobius"/>
    </source>
</evidence>
<feature type="transmembrane region" description="Helical" evidence="2">
    <location>
        <begin position="63"/>
        <end position="83"/>
    </location>
</feature>
<feature type="compositionally biased region" description="Basic and acidic residues" evidence="1">
    <location>
        <begin position="12"/>
        <end position="21"/>
    </location>
</feature>
<feature type="region of interest" description="Disordered" evidence="1">
    <location>
        <begin position="1"/>
        <end position="21"/>
    </location>
</feature>
<keyword evidence="4" id="KW-1185">Reference proteome</keyword>
<keyword evidence="2" id="KW-0472">Membrane</keyword>
<sequence length="160" mass="18706">MISQEVQIDEPPQLKKEDKWLENWDEWSPKREKMTEFEKGETSNAKRDEKQQPQLFMKLFSVWLWPIPIFAGGDLLNVLLYCYKMMHLSEPKHLVIFGNSNLLGEKMAGLLLNSGKRRRPLSSWATWTNCSTVGMANCSFTWSVARRTEGQKRKRQINGQ</sequence>
<name>A0ABD2K2K0_HETSC</name>
<evidence type="ECO:0000256" key="1">
    <source>
        <dbReference type="SAM" id="MobiDB-lite"/>
    </source>
</evidence>
<organism evidence="3 4">
    <name type="scientific">Heterodera schachtii</name>
    <name type="common">Sugarbeet cyst nematode worm</name>
    <name type="synonym">Tylenchus schachtii</name>
    <dbReference type="NCBI Taxonomy" id="97005"/>
    <lineage>
        <taxon>Eukaryota</taxon>
        <taxon>Metazoa</taxon>
        <taxon>Ecdysozoa</taxon>
        <taxon>Nematoda</taxon>
        <taxon>Chromadorea</taxon>
        <taxon>Rhabditida</taxon>
        <taxon>Tylenchina</taxon>
        <taxon>Tylenchomorpha</taxon>
        <taxon>Tylenchoidea</taxon>
        <taxon>Heteroderidae</taxon>
        <taxon>Heteroderinae</taxon>
        <taxon>Heterodera</taxon>
    </lineage>
</organism>
<proteinExistence type="predicted"/>
<keyword evidence="2" id="KW-1133">Transmembrane helix</keyword>